<evidence type="ECO:0000259" key="7">
    <source>
        <dbReference type="Pfam" id="PF02826"/>
    </source>
</evidence>
<accession>A0A0B0IE24</accession>
<reference evidence="8 9" key="1">
    <citation type="submission" date="2014-09" db="EMBL/GenBank/DDBJ databases">
        <title>Genome sequencing and annotation of Bacillus Okhensis strain Kh10-101T.</title>
        <authorList>
            <person name="Prakash J.S."/>
        </authorList>
    </citation>
    <scope>NUCLEOTIDE SEQUENCE [LARGE SCALE GENOMIC DNA]</scope>
    <source>
        <strain evidence="9">Kh10-101T</strain>
    </source>
</reference>
<dbReference type="PANTHER" id="PTHR42789">
    <property type="entry name" value="D-ISOMER SPECIFIC 2-HYDROXYACID DEHYDROGENASE FAMILY PROTEIN (AFU_ORTHOLOGUE AFUA_6G10090)"/>
    <property type="match status" value="1"/>
</dbReference>
<proteinExistence type="inferred from homology"/>
<protein>
    <submittedName>
        <fullName evidence="8">Glyoxylate reductase</fullName>
    </submittedName>
</protein>
<dbReference type="Gene3D" id="3.40.50.720">
    <property type="entry name" value="NAD(P)-binding Rossmann-like Domain"/>
    <property type="match status" value="2"/>
</dbReference>
<evidence type="ECO:0000256" key="4">
    <source>
        <dbReference type="ARBA" id="ARBA00023027"/>
    </source>
</evidence>
<feature type="domain" description="D-isomer specific 2-hydroxyacid dehydrogenase NAD-binding" evidence="7">
    <location>
        <begin position="110"/>
        <end position="287"/>
    </location>
</feature>
<organism evidence="8 9">
    <name type="scientific">Halalkalibacter okhensis</name>
    <dbReference type="NCBI Taxonomy" id="333138"/>
    <lineage>
        <taxon>Bacteria</taxon>
        <taxon>Bacillati</taxon>
        <taxon>Bacillota</taxon>
        <taxon>Bacilli</taxon>
        <taxon>Bacillales</taxon>
        <taxon>Bacillaceae</taxon>
        <taxon>Halalkalibacter</taxon>
    </lineage>
</organism>
<dbReference type="InterPro" id="IPR029752">
    <property type="entry name" value="D-isomer_DH_CS1"/>
</dbReference>
<dbReference type="FunFam" id="3.40.50.720:FF:000203">
    <property type="entry name" value="D-3-phosphoglycerate dehydrogenase (SerA)"/>
    <property type="match status" value="1"/>
</dbReference>
<dbReference type="GO" id="GO:0051287">
    <property type="term" value="F:NAD binding"/>
    <property type="evidence" value="ECO:0007669"/>
    <property type="project" value="InterPro"/>
</dbReference>
<dbReference type="InterPro" id="IPR036291">
    <property type="entry name" value="NAD(P)-bd_dom_sf"/>
</dbReference>
<keyword evidence="3 5" id="KW-0560">Oxidoreductase</keyword>
<dbReference type="PROSITE" id="PS00670">
    <property type="entry name" value="D_2_HYDROXYACID_DH_2"/>
    <property type="match status" value="1"/>
</dbReference>
<comment type="similarity">
    <text evidence="1 5">Belongs to the D-isomer specific 2-hydroxyacid dehydrogenase family.</text>
</comment>
<dbReference type="OrthoDB" id="9805416at2"/>
<evidence type="ECO:0000256" key="3">
    <source>
        <dbReference type="ARBA" id="ARBA00023002"/>
    </source>
</evidence>
<dbReference type="SUPFAM" id="SSF52283">
    <property type="entry name" value="Formate/glycerate dehydrogenase catalytic domain-like"/>
    <property type="match status" value="1"/>
</dbReference>
<dbReference type="InterPro" id="IPR050857">
    <property type="entry name" value="D-2-hydroxyacid_DH"/>
</dbReference>
<dbReference type="EMBL" id="JRJU01000017">
    <property type="protein sequence ID" value="KHF39565.1"/>
    <property type="molecule type" value="Genomic_DNA"/>
</dbReference>
<evidence type="ECO:0000313" key="9">
    <source>
        <dbReference type="Proteomes" id="UP000030832"/>
    </source>
</evidence>
<keyword evidence="2" id="KW-0028">Amino-acid biosynthesis</keyword>
<dbReference type="InterPro" id="IPR006139">
    <property type="entry name" value="D-isomer_2_OHA_DH_cat_dom"/>
</dbReference>
<evidence type="ECO:0000256" key="2">
    <source>
        <dbReference type="ARBA" id="ARBA00022605"/>
    </source>
</evidence>
<keyword evidence="4" id="KW-0520">NAD</keyword>
<sequence length="326" mass="35642">MKPKVLVTSELPGDAISRLEEVAEVHVHTSDIDLTKEQLIEQIKDKEGVISLLVNEMDKAVIHAAPKLKVIANYAVGFNNIDLNAATENEVIVTNTPDVLTEATADLAWALLLGSARRIPESDQFVRDGKFEGWKPQLLLGRSVHGKTLGIVGMGRIGEAVAERAKGFNMDVLYYNRRPLPKDKEQRLNATYVEFEELLKLSDFISLHAPLTDDSYHLIGKAELALMKSNAFIINTSRGPLIDEAALVKALANNEISGAGLDVFEREPVLEPNLNQLPNVVLAPHVGSATIETRVEMANLAVDNVIAVLKGLNPLTPVNLELLKNS</sequence>
<dbReference type="GO" id="GO:0008652">
    <property type="term" value="P:amino acid biosynthetic process"/>
    <property type="evidence" value="ECO:0007669"/>
    <property type="project" value="UniProtKB-KW"/>
</dbReference>
<dbReference type="STRING" id="333138.LQ50_14035"/>
<dbReference type="Proteomes" id="UP000030832">
    <property type="component" value="Unassembled WGS sequence"/>
</dbReference>
<gene>
    <name evidence="8" type="ORF">LQ50_14035</name>
</gene>
<dbReference type="InterPro" id="IPR006140">
    <property type="entry name" value="D-isomer_DH_NAD-bd"/>
</dbReference>
<dbReference type="GO" id="GO:0016616">
    <property type="term" value="F:oxidoreductase activity, acting on the CH-OH group of donors, NAD or NADP as acceptor"/>
    <property type="evidence" value="ECO:0007669"/>
    <property type="project" value="InterPro"/>
</dbReference>
<dbReference type="eggNOG" id="COG1052">
    <property type="taxonomic scope" value="Bacteria"/>
</dbReference>
<dbReference type="Pfam" id="PF00389">
    <property type="entry name" value="2-Hacid_dh"/>
    <property type="match status" value="1"/>
</dbReference>
<keyword evidence="9" id="KW-1185">Reference proteome</keyword>
<feature type="domain" description="D-isomer specific 2-hydroxyacid dehydrogenase catalytic" evidence="6">
    <location>
        <begin position="5"/>
        <end position="319"/>
    </location>
</feature>
<dbReference type="RefSeq" id="WP_034630067.1">
    <property type="nucleotide sequence ID" value="NZ_JRJU01000017.1"/>
</dbReference>
<dbReference type="PANTHER" id="PTHR42789:SF1">
    <property type="entry name" value="D-ISOMER SPECIFIC 2-HYDROXYACID DEHYDROGENASE FAMILY PROTEIN (AFU_ORTHOLOGUE AFUA_6G10090)"/>
    <property type="match status" value="1"/>
</dbReference>
<dbReference type="Pfam" id="PF02826">
    <property type="entry name" value="2-Hacid_dh_C"/>
    <property type="match status" value="1"/>
</dbReference>
<name>A0A0B0IE24_9BACI</name>
<dbReference type="PROSITE" id="PS00671">
    <property type="entry name" value="D_2_HYDROXYACID_DH_3"/>
    <property type="match status" value="1"/>
</dbReference>
<evidence type="ECO:0000259" key="6">
    <source>
        <dbReference type="Pfam" id="PF00389"/>
    </source>
</evidence>
<evidence type="ECO:0000313" key="8">
    <source>
        <dbReference type="EMBL" id="KHF39565.1"/>
    </source>
</evidence>
<dbReference type="AlphaFoldDB" id="A0A0B0IE24"/>
<comment type="caution">
    <text evidence="8">The sequence shown here is derived from an EMBL/GenBank/DDBJ whole genome shotgun (WGS) entry which is preliminary data.</text>
</comment>
<dbReference type="CDD" id="cd05301">
    <property type="entry name" value="GDH"/>
    <property type="match status" value="1"/>
</dbReference>
<evidence type="ECO:0000256" key="1">
    <source>
        <dbReference type="ARBA" id="ARBA00005854"/>
    </source>
</evidence>
<evidence type="ECO:0000256" key="5">
    <source>
        <dbReference type="RuleBase" id="RU003719"/>
    </source>
</evidence>
<dbReference type="SUPFAM" id="SSF51735">
    <property type="entry name" value="NAD(P)-binding Rossmann-fold domains"/>
    <property type="match status" value="1"/>
</dbReference>
<dbReference type="InterPro" id="IPR029753">
    <property type="entry name" value="D-isomer_DH_CS"/>
</dbReference>
<dbReference type="PROSITE" id="PS00065">
    <property type="entry name" value="D_2_HYDROXYACID_DH_1"/>
    <property type="match status" value="1"/>
</dbReference>